<name>A0A2M6WFD8_9BACT</name>
<accession>A0A2M6WFD8</accession>
<dbReference type="InterPro" id="IPR043725">
    <property type="entry name" value="DUF5667"/>
</dbReference>
<feature type="compositionally biased region" description="Acidic residues" evidence="1">
    <location>
        <begin position="362"/>
        <end position="373"/>
    </location>
</feature>
<protein>
    <recommendedName>
        <fullName evidence="3">DUF5667 domain-containing protein</fullName>
    </recommendedName>
</protein>
<evidence type="ECO:0000313" key="5">
    <source>
        <dbReference type="Proteomes" id="UP000228809"/>
    </source>
</evidence>
<sequence>MNNFEKQLHEAGKRIRLSRTEKDDMRARITEYMQMKPVRAQTARAHSSVFGFSVFHFKYAPALLIALLVFLGGGGVSLAAERSVPGDLLYPVKVSINEEVKAAVALSPEARAQWATRRAERRLEEAQILASRGELSKEKVETLTVRFSEHSAIATESIDASEENSLELATEFEAVLAAHSSALSGGSEETARFAETVRAKLVDIAIRANPNPPAVATRSAAVMELSVSADAADDGSGEAVGSQIQNEGEASISAMVAPQELPAIASTTVAKLIERAQKERARTKNAGVTESALKEADALIAKAQRALAEGGAHSAFEGAREALFILARLRASINAPEVKAEVIEARPPIDVLPLEASRDTAEGESGEGNELEEELLRVID</sequence>
<feature type="transmembrane region" description="Helical" evidence="2">
    <location>
        <begin position="59"/>
        <end position="80"/>
    </location>
</feature>
<proteinExistence type="predicted"/>
<keyword evidence="2" id="KW-0472">Membrane</keyword>
<reference evidence="5" key="1">
    <citation type="submission" date="2017-09" db="EMBL/GenBank/DDBJ databases">
        <title>Depth-based differentiation of microbial function through sediment-hosted aquifers and enrichment of novel symbionts in the deep terrestrial subsurface.</title>
        <authorList>
            <person name="Probst A.J."/>
            <person name="Ladd B."/>
            <person name="Jarett J.K."/>
            <person name="Geller-Mcgrath D.E."/>
            <person name="Sieber C.M.K."/>
            <person name="Emerson J.B."/>
            <person name="Anantharaman K."/>
            <person name="Thomas B.C."/>
            <person name="Malmstrom R."/>
            <person name="Stieglmeier M."/>
            <person name="Klingl A."/>
            <person name="Woyke T."/>
            <person name="Ryan C.M."/>
            <person name="Banfield J.F."/>
        </authorList>
    </citation>
    <scope>NUCLEOTIDE SEQUENCE [LARGE SCALE GENOMIC DNA]</scope>
</reference>
<evidence type="ECO:0000313" key="4">
    <source>
        <dbReference type="EMBL" id="PIT91497.1"/>
    </source>
</evidence>
<gene>
    <name evidence="4" type="ORF">COU17_00075</name>
</gene>
<organism evidence="4 5">
    <name type="scientific">Candidatus Kaiserbacteria bacterium CG10_big_fil_rev_8_21_14_0_10_49_17</name>
    <dbReference type="NCBI Taxonomy" id="1974609"/>
    <lineage>
        <taxon>Bacteria</taxon>
        <taxon>Candidatus Kaiseribacteriota</taxon>
    </lineage>
</organism>
<dbReference type="AlphaFoldDB" id="A0A2M6WFD8"/>
<evidence type="ECO:0000256" key="2">
    <source>
        <dbReference type="SAM" id="Phobius"/>
    </source>
</evidence>
<feature type="region of interest" description="Disordered" evidence="1">
    <location>
        <begin position="356"/>
        <end position="380"/>
    </location>
</feature>
<dbReference type="Proteomes" id="UP000228809">
    <property type="component" value="Unassembled WGS sequence"/>
</dbReference>
<keyword evidence="2" id="KW-1133">Transmembrane helix</keyword>
<feature type="domain" description="DUF5667" evidence="3">
    <location>
        <begin position="83"/>
        <end position="161"/>
    </location>
</feature>
<comment type="caution">
    <text evidence="4">The sequence shown here is derived from an EMBL/GenBank/DDBJ whole genome shotgun (WGS) entry which is preliminary data.</text>
</comment>
<keyword evidence="2" id="KW-0812">Transmembrane</keyword>
<evidence type="ECO:0000259" key="3">
    <source>
        <dbReference type="Pfam" id="PF18915"/>
    </source>
</evidence>
<dbReference type="Pfam" id="PF18915">
    <property type="entry name" value="DUF5667"/>
    <property type="match status" value="1"/>
</dbReference>
<dbReference type="EMBL" id="PFBJ01000002">
    <property type="protein sequence ID" value="PIT91497.1"/>
    <property type="molecule type" value="Genomic_DNA"/>
</dbReference>
<evidence type="ECO:0000256" key="1">
    <source>
        <dbReference type="SAM" id="MobiDB-lite"/>
    </source>
</evidence>